<proteinExistence type="inferred from homology"/>
<dbReference type="InterPro" id="IPR002818">
    <property type="entry name" value="DJ-1/PfpI"/>
</dbReference>
<evidence type="ECO:0000259" key="4">
    <source>
        <dbReference type="Pfam" id="PF01965"/>
    </source>
</evidence>
<dbReference type="GO" id="GO:0019243">
    <property type="term" value="P:methylglyoxal catabolic process to D-lactate via S-lactoyl-glutathione"/>
    <property type="evidence" value="ECO:0007669"/>
    <property type="project" value="TreeGrafter"/>
</dbReference>
<dbReference type="GO" id="GO:0019172">
    <property type="term" value="F:glyoxalase III activity"/>
    <property type="evidence" value="ECO:0007669"/>
    <property type="project" value="TreeGrafter"/>
</dbReference>
<dbReference type="AlphaFoldDB" id="A0A0F5HPS3"/>
<name>A0A0F5HPS3_BACTR</name>
<dbReference type="CDD" id="cd03141">
    <property type="entry name" value="GATase1_Hsp31_like"/>
    <property type="match status" value="1"/>
</dbReference>
<organism evidence="5 6">
    <name type="scientific">Bacillus thermotolerans</name>
    <name type="common">Quasibacillus thermotolerans</name>
    <dbReference type="NCBI Taxonomy" id="1221996"/>
    <lineage>
        <taxon>Bacteria</taxon>
        <taxon>Bacillati</taxon>
        <taxon>Bacillota</taxon>
        <taxon>Bacilli</taxon>
        <taxon>Bacillales</taxon>
        <taxon>Bacillaceae</taxon>
        <taxon>Bacillus</taxon>
    </lineage>
</organism>
<keyword evidence="2" id="KW-0456">Lyase</keyword>
<dbReference type="STRING" id="1221996.QY95_03591"/>
<dbReference type="PANTHER" id="PTHR48094:SF11">
    <property type="entry name" value="GLUTATHIONE-INDEPENDENT GLYOXALASE HSP31-RELATED"/>
    <property type="match status" value="1"/>
</dbReference>
<dbReference type="GO" id="GO:0005737">
    <property type="term" value="C:cytoplasm"/>
    <property type="evidence" value="ECO:0007669"/>
    <property type="project" value="TreeGrafter"/>
</dbReference>
<keyword evidence="6" id="KW-1185">Reference proteome</keyword>
<evidence type="ECO:0000313" key="5">
    <source>
        <dbReference type="EMBL" id="KKB35020.1"/>
    </source>
</evidence>
<gene>
    <name evidence="5" type="ORF">QY95_03591</name>
</gene>
<evidence type="ECO:0000313" key="6">
    <source>
        <dbReference type="Proteomes" id="UP000031563"/>
    </source>
</evidence>
<evidence type="ECO:0000256" key="3">
    <source>
        <dbReference type="ARBA" id="ARBA00038493"/>
    </source>
</evidence>
<dbReference type="Proteomes" id="UP000031563">
    <property type="component" value="Unassembled WGS sequence"/>
</dbReference>
<dbReference type="InterPro" id="IPR029062">
    <property type="entry name" value="Class_I_gatase-like"/>
</dbReference>
<feature type="domain" description="DJ-1/PfpI" evidence="4">
    <location>
        <begin position="28"/>
        <end position="221"/>
    </location>
</feature>
<comment type="caution">
    <text evidence="5">The sequence shown here is derived from an EMBL/GenBank/DDBJ whole genome shotgun (WGS) entry which is preliminary data.</text>
</comment>
<dbReference type="Gene3D" id="3.40.50.880">
    <property type="match status" value="1"/>
</dbReference>
<protein>
    <submittedName>
        <fullName evidence="5">ThiJ/PfpI family protein</fullName>
    </submittedName>
</protein>
<reference evidence="5" key="1">
    <citation type="submission" date="2015-02" db="EMBL/GenBank/DDBJ databases">
        <title>Genome Assembly of Bacillaceae bacterium MTCC 8252.</title>
        <authorList>
            <person name="Verma A."/>
            <person name="Khatri I."/>
            <person name="Mual P."/>
            <person name="Subramanian S."/>
            <person name="Krishnamurthi S."/>
        </authorList>
    </citation>
    <scope>NUCLEOTIDE SEQUENCE [LARGE SCALE GENOMIC DNA]</scope>
    <source>
        <strain evidence="5">MTCC 8252</strain>
    </source>
</reference>
<accession>A0A0F5HPS3</accession>
<dbReference type="PANTHER" id="PTHR48094">
    <property type="entry name" value="PROTEIN/NUCLEIC ACID DEGLYCASE DJ-1-RELATED"/>
    <property type="match status" value="1"/>
</dbReference>
<evidence type="ECO:0000256" key="1">
    <source>
        <dbReference type="ARBA" id="ARBA00023016"/>
    </source>
</evidence>
<dbReference type="InterPro" id="IPR050325">
    <property type="entry name" value="Prot/Nucl_acid_deglycase"/>
</dbReference>
<dbReference type="SUPFAM" id="SSF52317">
    <property type="entry name" value="Class I glutamine amidotransferase-like"/>
    <property type="match status" value="1"/>
</dbReference>
<comment type="similarity">
    <text evidence="3">Belongs to the peptidase C56 family. HSP31-like subfamily.</text>
</comment>
<dbReference type="Pfam" id="PF01965">
    <property type="entry name" value="DJ-1_PfpI"/>
    <property type="match status" value="1"/>
</dbReference>
<sequence>MMAKIIAVLSSGYKDENNNYETGWWGEELFAPLQALENAGHQVELASPLGGKPKVDETSFLPEYDPEGTYKELYESGKADETSKLEDINPGEYDAVLIVGGHGAMYDLAKNEELHRIINAVYDNGGIVAAECHGPAPLIWTLRPDGKSIIAGKKVTGYPDEIEPEGLLDILPFSLEQEMTKIASYDKGDLNERAYAVWADEQIVTSRDPFSSELMGEELVKALEKRNK</sequence>
<dbReference type="EMBL" id="JWIR02000076">
    <property type="protein sequence ID" value="KKB35020.1"/>
    <property type="molecule type" value="Genomic_DNA"/>
</dbReference>
<keyword evidence="1" id="KW-0346">Stress response</keyword>
<evidence type="ECO:0000256" key="2">
    <source>
        <dbReference type="ARBA" id="ARBA00023239"/>
    </source>
</evidence>